<evidence type="ECO:0000313" key="2">
    <source>
        <dbReference type="Proteomes" id="UP000789396"/>
    </source>
</evidence>
<evidence type="ECO:0000313" key="1">
    <source>
        <dbReference type="EMBL" id="CAG8733293.1"/>
    </source>
</evidence>
<keyword evidence="2" id="KW-1185">Reference proteome</keyword>
<dbReference type="EMBL" id="CAJVPZ010029103">
    <property type="protein sequence ID" value="CAG8733293.1"/>
    <property type="molecule type" value="Genomic_DNA"/>
</dbReference>
<organism evidence="1 2">
    <name type="scientific">Racocetra fulgida</name>
    <dbReference type="NCBI Taxonomy" id="60492"/>
    <lineage>
        <taxon>Eukaryota</taxon>
        <taxon>Fungi</taxon>
        <taxon>Fungi incertae sedis</taxon>
        <taxon>Mucoromycota</taxon>
        <taxon>Glomeromycotina</taxon>
        <taxon>Glomeromycetes</taxon>
        <taxon>Diversisporales</taxon>
        <taxon>Gigasporaceae</taxon>
        <taxon>Racocetra</taxon>
    </lineage>
</organism>
<name>A0A9N9NHB8_9GLOM</name>
<dbReference type="AlphaFoldDB" id="A0A9N9NHB8"/>
<dbReference type="Proteomes" id="UP000789396">
    <property type="component" value="Unassembled WGS sequence"/>
</dbReference>
<feature type="non-terminal residue" evidence="1">
    <location>
        <position position="1"/>
    </location>
</feature>
<reference evidence="1" key="1">
    <citation type="submission" date="2021-06" db="EMBL/GenBank/DDBJ databases">
        <authorList>
            <person name="Kallberg Y."/>
            <person name="Tangrot J."/>
            <person name="Rosling A."/>
        </authorList>
    </citation>
    <scope>NUCLEOTIDE SEQUENCE</scope>
    <source>
        <strain evidence="1">IN212</strain>
    </source>
</reference>
<accession>A0A9N9NHB8</accession>
<proteinExistence type="predicted"/>
<protein>
    <submittedName>
        <fullName evidence="1">7424_t:CDS:1</fullName>
    </submittedName>
</protein>
<comment type="caution">
    <text evidence="1">The sequence shown here is derived from an EMBL/GenBank/DDBJ whole genome shotgun (WGS) entry which is preliminary data.</text>
</comment>
<sequence>KKIISTKKQKGIQRTAPIKKKAKTIAISKKAEELSSNYAESSNIELSREEREFILKEKEIENFY</sequence>
<gene>
    <name evidence="1" type="ORF">RFULGI_LOCUS12307</name>
</gene>